<feature type="transmembrane region" description="Helical" evidence="15">
    <location>
        <begin position="239"/>
        <end position="260"/>
    </location>
</feature>
<keyword evidence="4" id="KW-1003">Cell membrane</keyword>
<dbReference type="InterPro" id="IPR036097">
    <property type="entry name" value="HisK_dim/P_sf"/>
</dbReference>
<dbReference type="FunFam" id="3.30.565.10:FF:000010">
    <property type="entry name" value="Sensor histidine kinase RcsC"/>
    <property type="match status" value="1"/>
</dbReference>
<dbReference type="EC" id="2.7.13.3" evidence="3"/>
<evidence type="ECO:0000256" key="7">
    <source>
        <dbReference type="ARBA" id="ARBA00022692"/>
    </source>
</evidence>
<keyword evidence="9" id="KW-0418">Kinase</keyword>
<dbReference type="InterPro" id="IPR004358">
    <property type="entry name" value="Sig_transdc_His_kin-like_C"/>
</dbReference>
<comment type="subcellular location">
    <subcellularLocation>
        <location evidence="2">Cell membrane</location>
        <topology evidence="2">Multi-pass membrane protein</topology>
    </subcellularLocation>
</comment>
<dbReference type="GO" id="GO:0005886">
    <property type="term" value="C:plasma membrane"/>
    <property type="evidence" value="ECO:0007669"/>
    <property type="project" value="UniProtKB-SubCell"/>
</dbReference>
<evidence type="ECO:0000256" key="6">
    <source>
        <dbReference type="ARBA" id="ARBA00022679"/>
    </source>
</evidence>
<evidence type="ECO:0000256" key="1">
    <source>
        <dbReference type="ARBA" id="ARBA00000085"/>
    </source>
</evidence>
<dbReference type="InterPro" id="IPR003661">
    <property type="entry name" value="HisK_dim/P_dom"/>
</dbReference>
<feature type="transmembrane region" description="Helical" evidence="15">
    <location>
        <begin position="6"/>
        <end position="25"/>
    </location>
</feature>
<organism evidence="18 19">
    <name type="scientific">Nitratireductor arenosus</name>
    <dbReference type="NCBI Taxonomy" id="2682096"/>
    <lineage>
        <taxon>Bacteria</taxon>
        <taxon>Pseudomonadati</taxon>
        <taxon>Pseudomonadota</taxon>
        <taxon>Alphaproteobacteria</taxon>
        <taxon>Hyphomicrobiales</taxon>
        <taxon>Phyllobacteriaceae</taxon>
        <taxon>Nitratireductor</taxon>
    </lineage>
</organism>
<keyword evidence="10" id="KW-0067">ATP-binding</keyword>
<dbReference type="SUPFAM" id="SSF52172">
    <property type="entry name" value="CheY-like"/>
    <property type="match status" value="2"/>
</dbReference>
<dbReference type="FunFam" id="1.10.287.130:FF:000003">
    <property type="entry name" value="Histidine kinase"/>
    <property type="match status" value="1"/>
</dbReference>
<dbReference type="SUPFAM" id="SSF47384">
    <property type="entry name" value="Homodimeric domain of signal transducing histidine kinase"/>
    <property type="match status" value="1"/>
</dbReference>
<evidence type="ECO:0000256" key="9">
    <source>
        <dbReference type="ARBA" id="ARBA00022777"/>
    </source>
</evidence>
<dbReference type="Gene3D" id="3.40.50.2300">
    <property type="match status" value="2"/>
</dbReference>
<dbReference type="SMART" id="SM00448">
    <property type="entry name" value="REC"/>
    <property type="match status" value="2"/>
</dbReference>
<dbReference type="InterPro" id="IPR036890">
    <property type="entry name" value="HATPase_C_sf"/>
</dbReference>
<evidence type="ECO:0000259" key="16">
    <source>
        <dbReference type="PROSITE" id="PS50109"/>
    </source>
</evidence>
<evidence type="ECO:0000256" key="4">
    <source>
        <dbReference type="ARBA" id="ARBA00022475"/>
    </source>
</evidence>
<evidence type="ECO:0000313" key="18">
    <source>
        <dbReference type="EMBL" id="MVA96428.1"/>
    </source>
</evidence>
<protein>
    <recommendedName>
        <fullName evidence="3">histidine kinase</fullName>
        <ecNumber evidence="3">2.7.13.3</ecNumber>
    </recommendedName>
</protein>
<dbReference type="InterPro" id="IPR001789">
    <property type="entry name" value="Sig_transdc_resp-reg_receiver"/>
</dbReference>
<dbReference type="PROSITE" id="PS50110">
    <property type="entry name" value="RESPONSE_REGULATORY"/>
    <property type="match status" value="2"/>
</dbReference>
<dbReference type="InterPro" id="IPR005467">
    <property type="entry name" value="His_kinase_dom"/>
</dbReference>
<dbReference type="SUPFAM" id="SSF55874">
    <property type="entry name" value="ATPase domain of HSP90 chaperone/DNA topoisomerase II/histidine kinase"/>
    <property type="match status" value="1"/>
</dbReference>
<dbReference type="Pfam" id="PF02518">
    <property type="entry name" value="HATPase_c"/>
    <property type="match status" value="1"/>
</dbReference>
<evidence type="ECO:0000313" key="19">
    <source>
        <dbReference type="Proteomes" id="UP000463224"/>
    </source>
</evidence>
<dbReference type="SMART" id="SM00388">
    <property type="entry name" value="HisKA"/>
    <property type="match status" value="1"/>
</dbReference>
<dbReference type="CDD" id="cd16922">
    <property type="entry name" value="HATPase_EvgS-ArcB-TorS-like"/>
    <property type="match status" value="1"/>
</dbReference>
<dbReference type="SMART" id="SM00387">
    <property type="entry name" value="HATPase_c"/>
    <property type="match status" value="1"/>
</dbReference>
<dbReference type="PANTHER" id="PTHR45339">
    <property type="entry name" value="HYBRID SIGNAL TRANSDUCTION HISTIDINE KINASE J"/>
    <property type="match status" value="1"/>
</dbReference>
<keyword evidence="8" id="KW-0547">Nucleotide-binding</keyword>
<feature type="domain" description="Histidine kinase" evidence="16">
    <location>
        <begin position="301"/>
        <end position="523"/>
    </location>
</feature>
<feature type="domain" description="Response regulatory" evidence="17">
    <location>
        <begin position="707"/>
        <end position="825"/>
    </location>
</feature>
<name>A0A844QEB7_9HYPH</name>
<evidence type="ECO:0000256" key="10">
    <source>
        <dbReference type="ARBA" id="ARBA00022840"/>
    </source>
</evidence>
<evidence type="ECO:0000256" key="11">
    <source>
        <dbReference type="ARBA" id="ARBA00022989"/>
    </source>
</evidence>
<evidence type="ECO:0000256" key="8">
    <source>
        <dbReference type="ARBA" id="ARBA00022741"/>
    </source>
</evidence>
<keyword evidence="7 15" id="KW-0812">Transmembrane</keyword>
<feature type="domain" description="Response regulatory" evidence="17">
    <location>
        <begin position="539"/>
        <end position="660"/>
    </location>
</feature>
<keyword evidence="6" id="KW-0808">Transferase</keyword>
<evidence type="ECO:0000256" key="5">
    <source>
        <dbReference type="ARBA" id="ARBA00022553"/>
    </source>
</evidence>
<dbReference type="AlphaFoldDB" id="A0A844QEB7"/>
<keyword evidence="13 15" id="KW-0472">Membrane</keyword>
<dbReference type="PANTHER" id="PTHR45339:SF1">
    <property type="entry name" value="HYBRID SIGNAL TRANSDUCTION HISTIDINE KINASE J"/>
    <property type="match status" value="1"/>
</dbReference>
<reference evidence="18 19" key="1">
    <citation type="submission" date="2019-12" db="EMBL/GenBank/DDBJ databases">
        <title>Nitratireductor arenosus sp. nov., Isolated from sea sand, Jeju island, South Korea.</title>
        <authorList>
            <person name="Kim W."/>
        </authorList>
    </citation>
    <scope>NUCLEOTIDE SEQUENCE [LARGE SCALE GENOMIC DNA]</scope>
    <source>
        <strain evidence="18 19">CAU 1489</strain>
    </source>
</reference>
<dbReference type="InterPro" id="IPR011006">
    <property type="entry name" value="CheY-like_superfamily"/>
</dbReference>
<dbReference type="EMBL" id="WPHG01000001">
    <property type="protein sequence ID" value="MVA96428.1"/>
    <property type="molecule type" value="Genomic_DNA"/>
</dbReference>
<evidence type="ECO:0000256" key="14">
    <source>
        <dbReference type="PROSITE-ProRule" id="PRU00169"/>
    </source>
</evidence>
<sequence length="834" mass="90166">MRGRLYTVLISFVLAVAVGTGFILWKLENAKIDVKFGAVIGYMAEATSDVIYQSLRLEHLSANLQSQARNGVTVTMAPAPGPTPLGAAGPADVDAVHAELAAALKRLEHAYDTLERSSGAERQMLESRRIAIAEDGDAIQAPLERIDTVFDAIAGLRVPAAIRQVWEDTGNGVSLKAEIRQVLTLANRLEIFSDYTAPSAQRVFRELQQLANRTIKPHLALIQDDLHEDMAYSYTTLQWFMVLVGLTIVLASALVGLRVLDPMMHKVATTHENLREAHESIEAALKRAESADRAKSEFLANMSHEIRTPMNGVLGMAELLSRSELDKRQAMFVDVILKSGSALLTIINDILDFSKIDAGQLELDPAPFRLGEAIEDVATLVSARVAEKDLELIVRVDPHLPSSVTGDVGRFRQIATNLVGNAVKFTEKGHVLVDVSGTVEKGVASVTVRVEDTGIGIPEAKLACVFDKFAQVDASSTRKHEGTGLGLAIASRLVELMDGEIAAESALGKGSAFWFTIRLPVDEADIGNKPVPYDVSGARVLIVDDNPINRDILSEQMHSWGFECAAVESGETGIAFLKRASELGARVDCVVLDYQMPGMNGVETARAITTDPATAAIPMLLLTSVDQSDVSRLATECGIAAQLPKPARSSALLEALVSVLQSARAAAAMPEEMPVTLNSRVRTNLVPAQAVERRISVASLRKAPDLDVLVAEDNEVNQLVFRQILDGLDLSYRIASNGRMAVDMHRSLRPKVILMDVSMPEMNGLEATRTIRKAEAGTGEHTPIIGITAHALKGDRDKCLEAGMDDYLSKPVSPNKLSIKIETWLRGGDMARTA</sequence>
<dbReference type="CDD" id="cd17546">
    <property type="entry name" value="REC_hyHK_CKI1_RcsC-like"/>
    <property type="match status" value="2"/>
</dbReference>
<comment type="caution">
    <text evidence="18">The sequence shown here is derived from an EMBL/GenBank/DDBJ whole genome shotgun (WGS) entry which is preliminary data.</text>
</comment>
<comment type="catalytic activity">
    <reaction evidence="1">
        <text>ATP + protein L-histidine = ADP + protein N-phospho-L-histidine.</text>
        <dbReference type="EC" id="2.7.13.3"/>
    </reaction>
</comment>
<evidence type="ECO:0000259" key="17">
    <source>
        <dbReference type="PROSITE" id="PS50110"/>
    </source>
</evidence>
<dbReference type="Pfam" id="PF00072">
    <property type="entry name" value="Response_reg"/>
    <property type="match status" value="2"/>
</dbReference>
<keyword evidence="11 15" id="KW-1133">Transmembrane helix</keyword>
<keyword evidence="5 14" id="KW-0597">Phosphoprotein</keyword>
<dbReference type="InterPro" id="IPR003594">
    <property type="entry name" value="HATPase_dom"/>
</dbReference>
<dbReference type="Pfam" id="PF00512">
    <property type="entry name" value="HisKA"/>
    <property type="match status" value="1"/>
</dbReference>
<evidence type="ECO:0000256" key="15">
    <source>
        <dbReference type="SAM" id="Phobius"/>
    </source>
</evidence>
<dbReference type="CDD" id="cd00082">
    <property type="entry name" value="HisKA"/>
    <property type="match status" value="1"/>
</dbReference>
<evidence type="ECO:0000256" key="12">
    <source>
        <dbReference type="ARBA" id="ARBA00023012"/>
    </source>
</evidence>
<dbReference type="GO" id="GO:0000155">
    <property type="term" value="F:phosphorelay sensor kinase activity"/>
    <property type="evidence" value="ECO:0007669"/>
    <property type="project" value="InterPro"/>
</dbReference>
<keyword evidence="12" id="KW-0902">Two-component regulatory system</keyword>
<keyword evidence="19" id="KW-1185">Reference proteome</keyword>
<dbReference type="Proteomes" id="UP000463224">
    <property type="component" value="Unassembled WGS sequence"/>
</dbReference>
<gene>
    <name evidence="18" type="ORF">GN330_04105</name>
</gene>
<feature type="modified residue" description="4-aspartylphosphate" evidence="14">
    <location>
        <position position="593"/>
    </location>
</feature>
<feature type="modified residue" description="4-aspartylphosphate" evidence="14">
    <location>
        <position position="756"/>
    </location>
</feature>
<dbReference type="Gene3D" id="3.30.565.10">
    <property type="entry name" value="Histidine kinase-like ATPase, C-terminal domain"/>
    <property type="match status" value="1"/>
</dbReference>
<dbReference type="Gene3D" id="1.10.287.130">
    <property type="match status" value="1"/>
</dbReference>
<evidence type="ECO:0000256" key="2">
    <source>
        <dbReference type="ARBA" id="ARBA00004651"/>
    </source>
</evidence>
<proteinExistence type="predicted"/>
<accession>A0A844QEB7</accession>
<evidence type="ECO:0000256" key="13">
    <source>
        <dbReference type="ARBA" id="ARBA00023136"/>
    </source>
</evidence>
<dbReference type="GO" id="GO:0005524">
    <property type="term" value="F:ATP binding"/>
    <property type="evidence" value="ECO:0007669"/>
    <property type="project" value="UniProtKB-KW"/>
</dbReference>
<dbReference type="PROSITE" id="PS50109">
    <property type="entry name" value="HIS_KIN"/>
    <property type="match status" value="1"/>
</dbReference>
<dbReference type="PRINTS" id="PR00344">
    <property type="entry name" value="BCTRLSENSOR"/>
</dbReference>
<evidence type="ECO:0000256" key="3">
    <source>
        <dbReference type="ARBA" id="ARBA00012438"/>
    </source>
</evidence>